<organism evidence="1 2">
    <name type="scientific">Streblomastix strix</name>
    <dbReference type="NCBI Taxonomy" id="222440"/>
    <lineage>
        <taxon>Eukaryota</taxon>
        <taxon>Metamonada</taxon>
        <taxon>Preaxostyla</taxon>
        <taxon>Oxymonadida</taxon>
        <taxon>Streblomastigidae</taxon>
        <taxon>Streblomastix</taxon>
    </lineage>
</organism>
<dbReference type="AlphaFoldDB" id="A0A5J4TWN4"/>
<evidence type="ECO:0000313" key="2">
    <source>
        <dbReference type="Proteomes" id="UP000324800"/>
    </source>
</evidence>
<feature type="non-terminal residue" evidence="1">
    <location>
        <position position="1"/>
    </location>
</feature>
<evidence type="ECO:0000313" key="1">
    <source>
        <dbReference type="EMBL" id="KAA6362886.1"/>
    </source>
</evidence>
<dbReference type="Proteomes" id="UP000324800">
    <property type="component" value="Unassembled WGS sequence"/>
</dbReference>
<accession>A0A5J4TWN4</accession>
<comment type="caution">
    <text evidence="1">The sequence shown here is derived from an EMBL/GenBank/DDBJ whole genome shotgun (WGS) entry which is preliminary data.</text>
</comment>
<proteinExistence type="predicted"/>
<protein>
    <submittedName>
        <fullName evidence="1">Uncharacterized protein</fullName>
    </submittedName>
</protein>
<gene>
    <name evidence="1" type="ORF">EZS28_041588</name>
</gene>
<sequence length="293" mass="33164">VESLGAARAELERFKSEICKQKHTEITSIARTLVQTAADVQAVFLHSQIIESIRICAQSVRDEFIATVRAEVAAMNYPQLRSYSAFIRPENNNIICTVRQRCGERLGWIMKKVELNVHEIATNLQHNIVEQMKVRIYQNLNGRILYPHTLAEAYGEYGNPTVGTNITLYTRNNIQYDAIVIENGEIKLPGLLASVITFEEFNEKHWVNSTPCVASFLPNISSVQIVVRIPKTEINFEKISTLINTEVSVTIPLDWTIGKIVWDGWHSIKGQTIQFTALNKFSEIPLIPISKAK</sequence>
<dbReference type="EMBL" id="SNRW01023603">
    <property type="protein sequence ID" value="KAA6362886.1"/>
    <property type="molecule type" value="Genomic_DNA"/>
</dbReference>
<reference evidence="1 2" key="1">
    <citation type="submission" date="2019-03" db="EMBL/GenBank/DDBJ databases">
        <title>Single cell metagenomics reveals metabolic interactions within the superorganism composed of flagellate Streblomastix strix and complex community of Bacteroidetes bacteria on its surface.</title>
        <authorList>
            <person name="Treitli S.C."/>
            <person name="Kolisko M."/>
            <person name="Husnik F."/>
            <person name="Keeling P."/>
            <person name="Hampl V."/>
        </authorList>
    </citation>
    <scope>NUCLEOTIDE SEQUENCE [LARGE SCALE GENOMIC DNA]</scope>
    <source>
        <strain evidence="1">ST1C</strain>
    </source>
</reference>
<name>A0A5J4TWN4_9EUKA</name>